<evidence type="ECO:0000313" key="1">
    <source>
        <dbReference type="EMBL" id="CAB4222504.1"/>
    </source>
</evidence>
<protein>
    <submittedName>
        <fullName evidence="1">Uncharacterized protein</fullName>
    </submittedName>
</protein>
<sequence>MNEDNYILELAPDEHYLLIQALVLLSDTCTTFCKDQDPLIDKIRIEITNAWAKRFQKEDINNIKELLAQPETEQKPVVWQVVGIAGFMYVYNQPIDQVYEHHTVNALYLAPPKRKPLTSKLISLGNNCHESFIKGVRFAEKMHGITGVDDE</sequence>
<accession>A0A6J5T6J8</accession>
<name>A0A6J5T6J8_9CAUD</name>
<gene>
    <name evidence="1" type="ORF">UFOVP1655_118</name>
</gene>
<organism evidence="1">
    <name type="scientific">uncultured Caudovirales phage</name>
    <dbReference type="NCBI Taxonomy" id="2100421"/>
    <lineage>
        <taxon>Viruses</taxon>
        <taxon>Duplodnaviria</taxon>
        <taxon>Heunggongvirae</taxon>
        <taxon>Uroviricota</taxon>
        <taxon>Caudoviricetes</taxon>
        <taxon>Peduoviridae</taxon>
        <taxon>Maltschvirus</taxon>
        <taxon>Maltschvirus maltsch</taxon>
    </lineage>
</organism>
<reference evidence="1" key="1">
    <citation type="submission" date="2020-05" db="EMBL/GenBank/DDBJ databases">
        <authorList>
            <person name="Chiriac C."/>
            <person name="Salcher M."/>
            <person name="Ghai R."/>
            <person name="Kavagutti S V."/>
        </authorList>
    </citation>
    <scope>NUCLEOTIDE SEQUENCE</scope>
</reference>
<proteinExistence type="predicted"/>
<dbReference type="EMBL" id="LR797523">
    <property type="protein sequence ID" value="CAB4222504.1"/>
    <property type="molecule type" value="Genomic_DNA"/>
</dbReference>